<protein>
    <submittedName>
        <fullName evidence="2">Tat pathway signal sequence domain protein</fullName>
    </submittedName>
</protein>
<evidence type="ECO:0000256" key="1">
    <source>
        <dbReference type="SAM" id="MobiDB-lite"/>
    </source>
</evidence>
<dbReference type="EMBL" id="AEJC01000225">
    <property type="protein sequence ID" value="EKX66383.1"/>
    <property type="molecule type" value="Genomic_DNA"/>
</dbReference>
<organism evidence="2 3">
    <name type="scientific">Streptomyces ipomoeae 91-03</name>
    <dbReference type="NCBI Taxonomy" id="698759"/>
    <lineage>
        <taxon>Bacteria</taxon>
        <taxon>Bacillati</taxon>
        <taxon>Actinomycetota</taxon>
        <taxon>Actinomycetes</taxon>
        <taxon>Kitasatosporales</taxon>
        <taxon>Streptomycetaceae</taxon>
        <taxon>Streptomyces</taxon>
    </lineage>
</organism>
<comment type="caution">
    <text evidence="2">The sequence shown here is derived from an EMBL/GenBank/DDBJ whole genome shotgun (WGS) entry which is preliminary data.</text>
</comment>
<sequence>MESLNRRTLLGAAAAGVPLAVAPGLVTPASASSQHYGGRYQLEKDNCIHFHIADFVAWNNRRWDMQAYYHASDVYVDVYVEMGGAATTNVEDHIAAMKDILKDNPEARILQHYPRSCRGSGRRPSATTSPAVPPLHHRPPPPGSDGQGVPLHAGDVTAKYGHVADAAHASRRGGELPVRRVAQPVPLDRRFSFARVAPTRAGSVSIPKI</sequence>
<gene>
    <name evidence="2" type="ORF">STRIP9103_09516</name>
</gene>
<evidence type="ECO:0000313" key="3">
    <source>
        <dbReference type="Proteomes" id="UP000010411"/>
    </source>
</evidence>
<proteinExistence type="predicted"/>
<dbReference type="InterPro" id="IPR006311">
    <property type="entry name" value="TAT_signal"/>
</dbReference>
<feature type="region of interest" description="Disordered" evidence="1">
    <location>
        <begin position="114"/>
        <end position="153"/>
    </location>
</feature>
<name>L1L198_9ACTN</name>
<dbReference type="AlphaFoldDB" id="L1L198"/>
<reference evidence="2 3" key="1">
    <citation type="submission" date="2012-11" db="EMBL/GenBank/DDBJ databases">
        <authorList>
            <person name="Huguet-Tapia J.C."/>
            <person name="Durkin A.S."/>
            <person name="Pettis G.S."/>
            <person name="Badger J.H."/>
        </authorList>
    </citation>
    <scope>NUCLEOTIDE SEQUENCE [LARGE SCALE GENOMIC DNA]</scope>
    <source>
        <strain evidence="2 3">91-03</strain>
    </source>
</reference>
<dbReference type="Proteomes" id="UP000010411">
    <property type="component" value="Unassembled WGS sequence"/>
</dbReference>
<evidence type="ECO:0000313" key="2">
    <source>
        <dbReference type="EMBL" id="EKX66383.1"/>
    </source>
</evidence>
<accession>L1L198</accession>
<dbReference type="PATRIC" id="fig|698759.3.peg.3033"/>
<dbReference type="PROSITE" id="PS51318">
    <property type="entry name" value="TAT"/>
    <property type="match status" value="1"/>
</dbReference>
<feature type="compositionally biased region" description="Low complexity" evidence="1">
    <location>
        <begin position="114"/>
        <end position="125"/>
    </location>
</feature>
<keyword evidence="3" id="KW-1185">Reference proteome</keyword>